<comment type="caution">
    <text evidence="4">The sequence shown here is derived from an EMBL/GenBank/DDBJ whole genome shotgun (WGS) entry which is preliminary data.</text>
</comment>
<dbReference type="EMBL" id="JAAOLX010000004">
    <property type="protein sequence ID" value="NHQ86253.1"/>
    <property type="molecule type" value="Genomic_DNA"/>
</dbReference>
<evidence type="ECO:0000313" key="4">
    <source>
        <dbReference type="EMBL" id="NHQ86253.1"/>
    </source>
</evidence>
<dbReference type="Proteomes" id="UP000712570">
    <property type="component" value="Unassembled WGS sequence"/>
</dbReference>
<dbReference type="Pfam" id="PF00497">
    <property type="entry name" value="SBP_bac_3"/>
    <property type="match status" value="1"/>
</dbReference>
<proteinExistence type="predicted"/>
<dbReference type="PANTHER" id="PTHR35936:SF25">
    <property type="entry name" value="ABC TRANSPORTER SUBSTRATE-BINDING PROTEIN"/>
    <property type="match status" value="1"/>
</dbReference>
<evidence type="ECO:0000259" key="3">
    <source>
        <dbReference type="SMART" id="SM00062"/>
    </source>
</evidence>
<dbReference type="RefSeq" id="WP_166824863.1">
    <property type="nucleotide sequence ID" value="NZ_JAAOLX010000004.1"/>
</dbReference>
<dbReference type="PANTHER" id="PTHR35936">
    <property type="entry name" value="MEMBRANE-BOUND LYTIC MUREIN TRANSGLYCOSYLASE F"/>
    <property type="match status" value="1"/>
</dbReference>
<organism evidence="4 5">
    <name type="scientific">Iodobacter violaceini</name>
    <dbReference type="NCBI Taxonomy" id="3044271"/>
    <lineage>
        <taxon>Bacteria</taxon>
        <taxon>Pseudomonadati</taxon>
        <taxon>Pseudomonadota</taxon>
        <taxon>Betaproteobacteria</taxon>
        <taxon>Neisseriales</taxon>
        <taxon>Chitinibacteraceae</taxon>
        <taxon>Iodobacter</taxon>
    </lineage>
</organism>
<name>A0ABX0L171_9NEIS</name>
<dbReference type="SUPFAM" id="SSF53850">
    <property type="entry name" value="Periplasmic binding protein-like II"/>
    <property type="match status" value="1"/>
</dbReference>
<accession>A0ABX0L171</accession>
<dbReference type="Gene3D" id="3.40.190.10">
    <property type="entry name" value="Periplasmic binding protein-like II"/>
    <property type="match status" value="2"/>
</dbReference>
<sequence length="262" mass="29275">MMVYRCKVSAILCALVFSSSLFAASPCPRPLIVGWDTWPPYHFQDEKGRMQGLAVEVLQALARRVDCPLQFAKMPWKRTLNELAQGKADVAMEVLKTPERERTMLFSLAYRPSSVHFFVRKKDGRWSFNTLAGLSKLGPVALGVSRGDSYGVALDQWLKTPPAGVTVDVAPTMAINLIKLQHGRVDLLLGDLFATQAAIYDLKLAGELAPLAQEWPTQEAYFAFSRVSVSQQVFQAFQQALEDLIKDGTLKQIQQRYLVSRP</sequence>
<evidence type="ECO:0000313" key="5">
    <source>
        <dbReference type="Proteomes" id="UP000712570"/>
    </source>
</evidence>
<dbReference type="InterPro" id="IPR001638">
    <property type="entry name" value="Solute-binding_3/MltF_N"/>
</dbReference>
<gene>
    <name evidence="4" type="ORF">HA050_09005</name>
</gene>
<feature type="domain" description="Solute-binding protein family 3/N-terminal" evidence="3">
    <location>
        <begin position="30"/>
        <end position="261"/>
    </location>
</feature>
<evidence type="ECO:0000256" key="2">
    <source>
        <dbReference type="SAM" id="SignalP"/>
    </source>
</evidence>
<keyword evidence="1 2" id="KW-0732">Signal</keyword>
<reference evidence="4 5" key="1">
    <citation type="submission" date="2020-03" db="EMBL/GenBank/DDBJ databases">
        <title>Draft genome sequence of environmentally isolated violet-colored cultures.</title>
        <authorList>
            <person name="Wilson H.S."/>
        </authorList>
    </citation>
    <scope>NUCLEOTIDE SEQUENCE [LARGE SCALE GENOMIC DNA]</scope>
    <source>
        <strain evidence="4 5">HSC-16F04</strain>
    </source>
</reference>
<dbReference type="SMART" id="SM00062">
    <property type="entry name" value="PBPb"/>
    <property type="match status" value="1"/>
</dbReference>
<keyword evidence="5" id="KW-1185">Reference proteome</keyword>
<protein>
    <submittedName>
        <fullName evidence="4">Amino acid ABC transporter substrate-binding protein</fullName>
    </submittedName>
</protein>
<feature type="signal peptide" evidence="2">
    <location>
        <begin position="1"/>
        <end position="23"/>
    </location>
</feature>
<evidence type="ECO:0000256" key="1">
    <source>
        <dbReference type="ARBA" id="ARBA00022729"/>
    </source>
</evidence>
<feature type="chain" id="PRO_5045185058" evidence="2">
    <location>
        <begin position="24"/>
        <end position="262"/>
    </location>
</feature>